<evidence type="ECO:0000256" key="3">
    <source>
        <dbReference type="ARBA" id="ARBA00023125"/>
    </source>
</evidence>
<gene>
    <name evidence="6" type="ORF">FM068_03765</name>
</gene>
<dbReference type="EMBL" id="VJNE01000005">
    <property type="protein sequence ID" value="MZG27708.1"/>
    <property type="molecule type" value="Genomic_DNA"/>
</dbReference>
<name>A0A6L8Q347_9ACTN</name>
<sequence length="298" mass="32769">MRKGGAHMLDRRIELFLTVAETGSMSAASKQLYMAQPTLSQQMSALEKDLDVTLLERGSRGVSLTPAGQVLYEDAKRISEQAAGTLERMRDLDRHTGAVLRIGGSMNQRELFMPEVISAFSQTYPDTELAFITMPAQDIPRAVAEGRIDVATHWLSASVRELKLQWDVVATFDVGICMSSSHRLAEQDSVALADLDGETLVVNSYGHYDASDAIRNEVASSPYSITLVDASDDEPMESYTLGRALSIIPIPYPFERPHIHIARLDTELKIPVGLITAQNRSLAAKRFVSMAKSTLKEA</sequence>
<dbReference type="PROSITE" id="PS50931">
    <property type="entry name" value="HTH_LYSR"/>
    <property type="match status" value="1"/>
</dbReference>
<dbReference type="GO" id="GO:0032993">
    <property type="term" value="C:protein-DNA complex"/>
    <property type="evidence" value="ECO:0007669"/>
    <property type="project" value="TreeGrafter"/>
</dbReference>
<evidence type="ECO:0000256" key="2">
    <source>
        <dbReference type="ARBA" id="ARBA00023015"/>
    </source>
</evidence>
<dbReference type="PANTHER" id="PTHR30346:SF28">
    <property type="entry name" value="HTH-TYPE TRANSCRIPTIONAL REGULATOR CYNR"/>
    <property type="match status" value="1"/>
</dbReference>
<keyword evidence="4" id="KW-0804">Transcription</keyword>
<dbReference type="Gene3D" id="1.10.10.10">
    <property type="entry name" value="Winged helix-like DNA-binding domain superfamily/Winged helix DNA-binding domain"/>
    <property type="match status" value="1"/>
</dbReference>
<dbReference type="SUPFAM" id="SSF46785">
    <property type="entry name" value="Winged helix' DNA-binding domain"/>
    <property type="match status" value="1"/>
</dbReference>
<dbReference type="Gene3D" id="3.40.190.290">
    <property type="match status" value="1"/>
</dbReference>
<organism evidence="6 7">
    <name type="scientific">Adlercreutzia equolifaciens</name>
    <dbReference type="NCBI Taxonomy" id="446660"/>
    <lineage>
        <taxon>Bacteria</taxon>
        <taxon>Bacillati</taxon>
        <taxon>Actinomycetota</taxon>
        <taxon>Coriobacteriia</taxon>
        <taxon>Eggerthellales</taxon>
        <taxon>Eggerthellaceae</taxon>
        <taxon>Adlercreutzia</taxon>
    </lineage>
</organism>
<evidence type="ECO:0000256" key="4">
    <source>
        <dbReference type="ARBA" id="ARBA00023163"/>
    </source>
</evidence>
<dbReference type="InterPro" id="IPR005119">
    <property type="entry name" value="LysR_subst-bd"/>
</dbReference>
<evidence type="ECO:0000313" key="7">
    <source>
        <dbReference type="Proteomes" id="UP000472380"/>
    </source>
</evidence>
<dbReference type="InterPro" id="IPR036388">
    <property type="entry name" value="WH-like_DNA-bd_sf"/>
</dbReference>
<dbReference type="Pfam" id="PF00126">
    <property type="entry name" value="HTH_1"/>
    <property type="match status" value="1"/>
</dbReference>
<dbReference type="PRINTS" id="PR00039">
    <property type="entry name" value="HTHLYSR"/>
</dbReference>
<keyword evidence="2" id="KW-0805">Transcription regulation</keyword>
<comment type="caution">
    <text evidence="6">The sequence shown here is derived from an EMBL/GenBank/DDBJ whole genome shotgun (WGS) entry which is preliminary data.</text>
</comment>
<reference evidence="6 7" key="1">
    <citation type="submission" date="2019-07" db="EMBL/GenBank/DDBJ databases">
        <title>Draft genome sequence of Adlercreutzia equolifaciens IPLA 37004, a human intestinal strain that does not produces equol from daidzein.</title>
        <authorList>
            <person name="Vazquez L."/>
            <person name="Florez A.B."/>
            <person name="Mayo B."/>
        </authorList>
    </citation>
    <scope>NUCLEOTIDE SEQUENCE [LARGE SCALE GENOMIC DNA]</scope>
    <source>
        <strain evidence="6 7">IPLA 37004</strain>
    </source>
</reference>
<evidence type="ECO:0000313" key="6">
    <source>
        <dbReference type="EMBL" id="MZG27708.1"/>
    </source>
</evidence>
<dbReference type="InterPro" id="IPR036390">
    <property type="entry name" value="WH_DNA-bd_sf"/>
</dbReference>
<dbReference type="GO" id="GO:0003677">
    <property type="term" value="F:DNA binding"/>
    <property type="evidence" value="ECO:0007669"/>
    <property type="project" value="UniProtKB-KW"/>
</dbReference>
<proteinExistence type="inferred from homology"/>
<dbReference type="AlphaFoldDB" id="A0A6L8Q347"/>
<evidence type="ECO:0000259" key="5">
    <source>
        <dbReference type="PROSITE" id="PS50931"/>
    </source>
</evidence>
<dbReference type="FunFam" id="1.10.10.10:FF:000001">
    <property type="entry name" value="LysR family transcriptional regulator"/>
    <property type="match status" value="1"/>
</dbReference>
<comment type="similarity">
    <text evidence="1">Belongs to the LysR transcriptional regulatory family.</text>
</comment>
<dbReference type="Pfam" id="PF03466">
    <property type="entry name" value="LysR_substrate"/>
    <property type="match status" value="1"/>
</dbReference>
<dbReference type="GO" id="GO:0003700">
    <property type="term" value="F:DNA-binding transcription factor activity"/>
    <property type="evidence" value="ECO:0007669"/>
    <property type="project" value="InterPro"/>
</dbReference>
<evidence type="ECO:0000256" key="1">
    <source>
        <dbReference type="ARBA" id="ARBA00009437"/>
    </source>
</evidence>
<dbReference type="PANTHER" id="PTHR30346">
    <property type="entry name" value="TRANSCRIPTIONAL DUAL REGULATOR HCAR-RELATED"/>
    <property type="match status" value="1"/>
</dbReference>
<accession>A0A6L8Q347</accession>
<keyword evidence="3" id="KW-0238">DNA-binding</keyword>
<dbReference type="SUPFAM" id="SSF53850">
    <property type="entry name" value="Periplasmic binding protein-like II"/>
    <property type="match status" value="1"/>
</dbReference>
<protein>
    <submittedName>
        <fullName evidence="6">LysR family transcriptional regulator</fullName>
    </submittedName>
</protein>
<dbReference type="InterPro" id="IPR000847">
    <property type="entry name" value="LysR_HTH_N"/>
</dbReference>
<feature type="domain" description="HTH lysR-type" evidence="5">
    <location>
        <begin position="8"/>
        <end position="65"/>
    </location>
</feature>
<dbReference type="Proteomes" id="UP000472380">
    <property type="component" value="Unassembled WGS sequence"/>
</dbReference>